<dbReference type="EMBL" id="JABWDY010005849">
    <property type="protein sequence ID" value="KAF5204115.1"/>
    <property type="molecule type" value="Genomic_DNA"/>
</dbReference>
<dbReference type="OrthoDB" id="659599at2759"/>
<keyword evidence="1" id="KW-0472">Membrane</keyword>
<sequence length="297" mass="32167">MGGGGAMRAATKVASFGINAGLRNSGAYSSSSIPVQEQSVRNATRSVVVGKLTSSSSLETSSFDDWEFAEEDYVLFDSMNPKPRLVFGGVPSYDEAKEATNDLKEAIESLSKSGHSETKSRITSESAVVSPSVTKPIFHAFSLLKESPEAQSVVASLASDKNVWDAVMRNEKVMEFFSQNTASSEVESGINQPFLDSTEDAENEKCVEFVKVQQNCSPSENDSENIGNEFMKFIEKVKITVKDMINSLSGYFQNIFGTSTENISMDENGNAIVKTSIGASFMALAVLTIMVAVMKRE</sequence>
<evidence type="ECO:0000256" key="1">
    <source>
        <dbReference type="SAM" id="Phobius"/>
    </source>
</evidence>
<feature type="transmembrane region" description="Helical" evidence="1">
    <location>
        <begin position="271"/>
        <end position="293"/>
    </location>
</feature>
<keyword evidence="1" id="KW-0812">Transmembrane</keyword>
<comment type="caution">
    <text evidence="2">The sequence shown here is derived from an EMBL/GenBank/DDBJ whole genome shotgun (WGS) entry which is preliminary data.</text>
</comment>
<dbReference type="Proteomes" id="UP000554482">
    <property type="component" value="Unassembled WGS sequence"/>
</dbReference>
<keyword evidence="1" id="KW-1133">Transmembrane helix</keyword>
<proteinExistence type="predicted"/>
<dbReference type="AlphaFoldDB" id="A0A7J6X5K3"/>
<accession>A0A7J6X5K3</accession>
<reference evidence="2 3" key="1">
    <citation type="submission" date="2020-06" db="EMBL/GenBank/DDBJ databases">
        <title>Transcriptomic and genomic resources for Thalictrum thalictroides and T. hernandezii: Facilitating candidate gene discovery in an emerging model plant lineage.</title>
        <authorList>
            <person name="Arias T."/>
            <person name="Riano-Pachon D.M."/>
            <person name="Di Stilio V.S."/>
        </authorList>
    </citation>
    <scope>NUCLEOTIDE SEQUENCE [LARGE SCALE GENOMIC DNA]</scope>
    <source>
        <strain evidence="3">cv. WT478/WT964</strain>
        <tissue evidence="2">Leaves</tissue>
    </source>
</reference>
<name>A0A7J6X5K3_THATH</name>
<dbReference type="PANTHER" id="PTHR33625:SF4">
    <property type="entry name" value="OS08G0179900 PROTEIN"/>
    <property type="match status" value="1"/>
</dbReference>
<protein>
    <submittedName>
        <fullName evidence="2">Serine-rich adhesin for platelets like</fullName>
    </submittedName>
</protein>
<organism evidence="2 3">
    <name type="scientific">Thalictrum thalictroides</name>
    <name type="common">Rue-anemone</name>
    <name type="synonym">Anemone thalictroides</name>
    <dbReference type="NCBI Taxonomy" id="46969"/>
    <lineage>
        <taxon>Eukaryota</taxon>
        <taxon>Viridiplantae</taxon>
        <taxon>Streptophyta</taxon>
        <taxon>Embryophyta</taxon>
        <taxon>Tracheophyta</taxon>
        <taxon>Spermatophyta</taxon>
        <taxon>Magnoliopsida</taxon>
        <taxon>Ranunculales</taxon>
        <taxon>Ranunculaceae</taxon>
        <taxon>Thalictroideae</taxon>
        <taxon>Thalictrum</taxon>
    </lineage>
</organism>
<keyword evidence="3" id="KW-1185">Reference proteome</keyword>
<evidence type="ECO:0000313" key="3">
    <source>
        <dbReference type="Proteomes" id="UP000554482"/>
    </source>
</evidence>
<evidence type="ECO:0000313" key="2">
    <source>
        <dbReference type="EMBL" id="KAF5204115.1"/>
    </source>
</evidence>
<gene>
    <name evidence="2" type="ORF">FRX31_006298</name>
</gene>
<dbReference type="PANTHER" id="PTHR33625">
    <property type="entry name" value="OS08G0179900 PROTEIN"/>
    <property type="match status" value="1"/>
</dbReference>